<evidence type="ECO:0000259" key="1">
    <source>
        <dbReference type="Pfam" id="PF00027"/>
    </source>
</evidence>
<dbReference type="OrthoDB" id="1092431at2"/>
<dbReference type="InterPro" id="IPR014710">
    <property type="entry name" value="RmlC-like_jellyroll"/>
</dbReference>
<protein>
    <submittedName>
        <fullName evidence="2">cAMP-binding domain of CRP or a regulatory subunit of cAMP-dependent protein kinases</fullName>
    </submittedName>
</protein>
<dbReference type="InterPro" id="IPR018490">
    <property type="entry name" value="cNMP-bd_dom_sf"/>
</dbReference>
<keyword evidence="3" id="KW-1185">Reference proteome</keyword>
<dbReference type="Pfam" id="PF00027">
    <property type="entry name" value="cNMP_binding"/>
    <property type="match status" value="1"/>
</dbReference>
<dbReference type="InterPro" id="IPR000595">
    <property type="entry name" value="cNMP-bd_dom"/>
</dbReference>
<sequence>MLKILADYLQKQASLTDDEIEMVRACTVTKKLRKRQYLLQEGDVCHYNCFVASGCMRFYRVGEDGSEHIMTFGVVNWWVSDQESYNNGTPSKNNIDALAESELLLIEKKDWENLVNTIPRFRDWRDRLKARSFDAAQNRIMSHISDTSEEKYLKFLNSYPDIFNCVPLHMVASYLGVSRETLSRIRNHYAKS</sequence>
<dbReference type="SUPFAM" id="SSF51206">
    <property type="entry name" value="cAMP-binding domain-like"/>
    <property type="match status" value="1"/>
</dbReference>
<gene>
    <name evidence="2" type="ORF">SAMN06265348_11746</name>
</gene>
<evidence type="ECO:0000313" key="2">
    <source>
        <dbReference type="EMBL" id="SMO98645.1"/>
    </source>
</evidence>
<evidence type="ECO:0000313" key="3">
    <source>
        <dbReference type="Proteomes" id="UP000320300"/>
    </source>
</evidence>
<dbReference type="RefSeq" id="WP_142531080.1">
    <property type="nucleotide sequence ID" value="NZ_CBCSJO010000016.1"/>
</dbReference>
<name>A0A521FQZ1_9SPHI</name>
<proteinExistence type="predicted"/>
<dbReference type="EMBL" id="FXTN01000017">
    <property type="protein sequence ID" value="SMO98645.1"/>
    <property type="molecule type" value="Genomic_DNA"/>
</dbReference>
<dbReference type="CDD" id="cd00038">
    <property type="entry name" value="CAP_ED"/>
    <property type="match status" value="1"/>
</dbReference>
<dbReference type="AlphaFoldDB" id="A0A521FQZ1"/>
<accession>A0A521FQZ1</accession>
<organism evidence="2 3">
    <name type="scientific">Pedobacter westerhofensis</name>
    <dbReference type="NCBI Taxonomy" id="425512"/>
    <lineage>
        <taxon>Bacteria</taxon>
        <taxon>Pseudomonadati</taxon>
        <taxon>Bacteroidota</taxon>
        <taxon>Sphingobacteriia</taxon>
        <taxon>Sphingobacteriales</taxon>
        <taxon>Sphingobacteriaceae</taxon>
        <taxon>Pedobacter</taxon>
    </lineage>
</organism>
<dbReference type="Gene3D" id="2.60.120.10">
    <property type="entry name" value="Jelly Rolls"/>
    <property type="match status" value="1"/>
</dbReference>
<reference evidence="2 3" key="1">
    <citation type="submission" date="2017-05" db="EMBL/GenBank/DDBJ databases">
        <authorList>
            <person name="Varghese N."/>
            <person name="Submissions S."/>
        </authorList>
    </citation>
    <scope>NUCLEOTIDE SEQUENCE [LARGE SCALE GENOMIC DNA]</scope>
    <source>
        <strain evidence="2 3">DSM 19036</strain>
    </source>
</reference>
<dbReference type="Proteomes" id="UP000320300">
    <property type="component" value="Unassembled WGS sequence"/>
</dbReference>
<feature type="domain" description="Cyclic nucleotide-binding" evidence="1">
    <location>
        <begin position="30"/>
        <end position="116"/>
    </location>
</feature>